<comment type="caution">
    <text evidence="1">The sequence shown here is derived from an EMBL/GenBank/DDBJ whole genome shotgun (WGS) entry which is preliminary data.</text>
</comment>
<evidence type="ECO:0000313" key="1">
    <source>
        <dbReference type="EMBL" id="MDQ0270776.1"/>
    </source>
</evidence>
<sequence length="56" mass="6534">MFSNHFINEYAQTEENKTSFERKIERIKHDGVRNYDADTTESMSDLLPSIKAVRLG</sequence>
<evidence type="ECO:0000313" key="2">
    <source>
        <dbReference type="Proteomes" id="UP001238088"/>
    </source>
</evidence>
<gene>
    <name evidence="1" type="ORF">J2S17_002661</name>
</gene>
<accession>A0ABU0AHN9</accession>
<keyword evidence="2" id="KW-1185">Reference proteome</keyword>
<organism evidence="1 2">
    <name type="scientific">Cytobacillus purgationiresistens</name>
    <dbReference type="NCBI Taxonomy" id="863449"/>
    <lineage>
        <taxon>Bacteria</taxon>
        <taxon>Bacillati</taxon>
        <taxon>Bacillota</taxon>
        <taxon>Bacilli</taxon>
        <taxon>Bacillales</taxon>
        <taxon>Bacillaceae</taxon>
        <taxon>Cytobacillus</taxon>
    </lineage>
</organism>
<name>A0ABU0AHN9_9BACI</name>
<dbReference type="Proteomes" id="UP001238088">
    <property type="component" value="Unassembled WGS sequence"/>
</dbReference>
<protein>
    <submittedName>
        <fullName evidence="1">Uncharacterized protein</fullName>
    </submittedName>
</protein>
<proteinExistence type="predicted"/>
<reference evidence="1 2" key="1">
    <citation type="submission" date="2023-07" db="EMBL/GenBank/DDBJ databases">
        <title>Genomic Encyclopedia of Type Strains, Phase IV (KMG-IV): sequencing the most valuable type-strain genomes for metagenomic binning, comparative biology and taxonomic classification.</title>
        <authorList>
            <person name="Goeker M."/>
        </authorList>
    </citation>
    <scope>NUCLEOTIDE SEQUENCE [LARGE SCALE GENOMIC DNA]</scope>
    <source>
        <strain evidence="1 2">DSM 23494</strain>
    </source>
</reference>
<dbReference type="EMBL" id="JAUSUB010000010">
    <property type="protein sequence ID" value="MDQ0270776.1"/>
    <property type="molecule type" value="Genomic_DNA"/>
</dbReference>